<dbReference type="Gene3D" id="1.20.120.580">
    <property type="entry name" value="bsu32300-like"/>
    <property type="match status" value="1"/>
</dbReference>
<proteinExistence type="inferred from homology"/>
<dbReference type="InterPro" id="IPR052379">
    <property type="entry name" value="Type_VII_TA_RNase"/>
</dbReference>
<dbReference type="PANTHER" id="PTHR33397">
    <property type="entry name" value="UPF0331 PROTEIN YUTE"/>
    <property type="match status" value="1"/>
</dbReference>
<keyword evidence="1" id="KW-1277">Toxin-antitoxin system</keyword>
<organism evidence="5 6">
    <name type="scientific">Sulfoacidibacillus ferrooxidans</name>
    <dbReference type="NCBI Taxonomy" id="2005001"/>
    <lineage>
        <taxon>Bacteria</taxon>
        <taxon>Bacillati</taxon>
        <taxon>Bacillota</taxon>
        <taxon>Bacilli</taxon>
        <taxon>Bacillales</taxon>
        <taxon>Alicyclobacillaceae</taxon>
        <taxon>Sulfoacidibacillus</taxon>
    </lineage>
</organism>
<dbReference type="Proteomes" id="UP001139263">
    <property type="component" value="Unassembled WGS sequence"/>
</dbReference>
<evidence type="ECO:0000313" key="5">
    <source>
        <dbReference type="EMBL" id="MCI0182993.1"/>
    </source>
</evidence>
<dbReference type="Pfam" id="PF01934">
    <property type="entry name" value="HepT-like"/>
    <property type="match status" value="1"/>
</dbReference>
<protein>
    <recommendedName>
        <fullName evidence="7">DUF86 domain-containing protein</fullName>
    </recommendedName>
</protein>
<comment type="similarity">
    <text evidence="4">Belongs to the HepT RNase toxin family.</text>
</comment>
<gene>
    <name evidence="5" type="ORF">MM817_01262</name>
</gene>
<dbReference type="GO" id="GO:0004540">
    <property type="term" value="F:RNA nuclease activity"/>
    <property type="evidence" value="ECO:0007669"/>
    <property type="project" value="InterPro"/>
</dbReference>
<dbReference type="GO" id="GO:0016787">
    <property type="term" value="F:hydrolase activity"/>
    <property type="evidence" value="ECO:0007669"/>
    <property type="project" value="UniProtKB-KW"/>
</dbReference>
<evidence type="ECO:0000256" key="1">
    <source>
        <dbReference type="ARBA" id="ARBA00022649"/>
    </source>
</evidence>
<name>A0A9X2ABH2_9BACL</name>
<evidence type="ECO:0000256" key="3">
    <source>
        <dbReference type="ARBA" id="ARBA00022801"/>
    </source>
</evidence>
<evidence type="ECO:0000256" key="4">
    <source>
        <dbReference type="ARBA" id="ARBA00024207"/>
    </source>
</evidence>
<accession>A0A9X2ABH2</accession>
<evidence type="ECO:0000256" key="2">
    <source>
        <dbReference type="ARBA" id="ARBA00022722"/>
    </source>
</evidence>
<comment type="caution">
    <text evidence="5">The sequence shown here is derived from an EMBL/GenBank/DDBJ whole genome shotgun (WGS) entry which is preliminary data.</text>
</comment>
<keyword evidence="2" id="KW-0540">Nuclease</keyword>
<sequence length="145" mass="16374">MFVTESLKSKIFVLTDVLHETAGYMNVAFVLVDPVSEEHDALMEKAMERLVHIAIEGIADIGNLLIDTLVMRDAASYADIIDILSDEHVITSDVAEVLLPMLEFRRTLMQDYQSAHAAKVLKFVEHASYIDQFADQVTEYLKNNE</sequence>
<keyword evidence="6" id="KW-1185">Reference proteome</keyword>
<dbReference type="InterPro" id="IPR008201">
    <property type="entry name" value="HepT-like"/>
</dbReference>
<keyword evidence="3" id="KW-0378">Hydrolase</keyword>
<reference evidence="5" key="1">
    <citation type="submission" date="2022-03" db="EMBL/GenBank/DDBJ databases">
        <title>Draft Genome Sequence of Firmicute Strain S0AB, a Heterotrophic Iron/Sulfur-Oxidizing Extreme Acidophile.</title>
        <authorList>
            <person name="Vergara E."/>
            <person name="Pakostova E."/>
            <person name="Johnson D.B."/>
            <person name="Holmes D.S."/>
        </authorList>
    </citation>
    <scope>NUCLEOTIDE SEQUENCE</scope>
    <source>
        <strain evidence="5">S0AB</strain>
    </source>
</reference>
<dbReference type="RefSeq" id="WP_241712667.1">
    <property type="nucleotide sequence ID" value="NZ_JALBUF010000002.1"/>
</dbReference>
<evidence type="ECO:0008006" key="7">
    <source>
        <dbReference type="Google" id="ProtNLM"/>
    </source>
</evidence>
<dbReference type="AlphaFoldDB" id="A0A9X2ABH2"/>
<dbReference type="EMBL" id="JALBUF010000002">
    <property type="protein sequence ID" value="MCI0182993.1"/>
    <property type="molecule type" value="Genomic_DNA"/>
</dbReference>
<dbReference type="InterPro" id="IPR037038">
    <property type="entry name" value="HepT-like_sf"/>
</dbReference>
<dbReference type="PANTHER" id="PTHR33397:SF5">
    <property type="entry name" value="RNASE YUTE-RELATED"/>
    <property type="match status" value="1"/>
</dbReference>
<dbReference type="GO" id="GO:0110001">
    <property type="term" value="C:toxin-antitoxin complex"/>
    <property type="evidence" value="ECO:0007669"/>
    <property type="project" value="InterPro"/>
</dbReference>
<evidence type="ECO:0000313" key="6">
    <source>
        <dbReference type="Proteomes" id="UP001139263"/>
    </source>
</evidence>